<keyword evidence="4" id="KW-1185">Reference proteome</keyword>
<dbReference type="InterPro" id="IPR045030">
    <property type="entry name" value="LYSM1-4"/>
</dbReference>
<dbReference type="EMBL" id="JACGWO010000006">
    <property type="protein sequence ID" value="KAK4424656.1"/>
    <property type="molecule type" value="Genomic_DNA"/>
</dbReference>
<dbReference type="Pfam" id="PF00646">
    <property type="entry name" value="F-box"/>
    <property type="match status" value="1"/>
</dbReference>
<protein>
    <submittedName>
        <fullName evidence="3">F-box protein</fullName>
    </submittedName>
</protein>
<dbReference type="Pfam" id="PF01476">
    <property type="entry name" value="LysM"/>
    <property type="match status" value="1"/>
</dbReference>
<dbReference type="SUPFAM" id="SSF54106">
    <property type="entry name" value="LysM domain"/>
    <property type="match status" value="1"/>
</dbReference>
<reference evidence="3" key="2">
    <citation type="journal article" date="2024" name="Plant">
        <title>Genomic evolution and insights into agronomic trait innovations of Sesamum species.</title>
        <authorList>
            <person name="Miao H."/>
            <person name="Wang L."/>
            <person name="Qu L."/>
            <person name="Liu H."/>
            <person name="Sun Y."/>
            <person name="Le M."/>
            <person name="Wang Q."/>
            <person name="Wei S."/>
            <person name="Zheng Y."/>
            <person name="Lin W."/>
            <person name="Duan Y."/>
            <person name="Cao H."/>
            <person name="Xiong S."/>
            <person name="Wang X."/>
            <person name="Wei L."/>
            <person name="Li C."/>
            <person name="Ma Q."/>
            <person name="Ju M."/>
            <person name="Zhao R."/>
            <person name="Li G."/>
            <person name="Mu C."/>
            <person name="Tian Q."/>
            <person name="Mei H."/>
            <person name="Zhang T."/>
            <person name="Gao T."/>
            <person name="Zhang H."/>
        </authorList>
    </citation>
    <scope>NUCLEOTIDE SEQUENCE</scope>
    <source>
        <strain evidence="3">3651</strain>
    </source>
</reference>
<evidence type="ECO:0000313" key="4">
    <source>
        <dbReference type="Proteomes" id="UP001293254"/>
    </source>
</evidence>
<sequence length="371" mass="40576">MGCCGDVDDETPPSPLVALPSDLLEPLNSLWQQASHSSAADITISPINSNFSALLCKDTLRTILEKLSLADLARAACVSRLWRSLASDREMQIRAFMSPWKLRDVIGNPSSGSFWRDNSLSKFAVSHRVSRGDSIASLAVKYSVQVMDIKRLNNMMSDHGIYSRDRLLIPVSKPEILINSTCYIEVDTHAKREVVVLYLDGGPGPDRNLNSLLNRLTTERGKRRVIDSLKRSMHVDDGTAQYYLSISNGDPRAALTQFSQDLSWERQVGMAYLPPSSPWIHLPLVFSSLATGMNSSLDLVDPSVGGVSPNSKRAEFVEAETQGNDDNTAENASLRRQFVDPSSRGCSCYLGHGAGRSSDGDAIGSGRVSSR</sequence>
<reference evidence="3" key="1">
    <citation type="submission" date="2020-06" db="EMBL/GenBank/DDBJ databases">
        <authorList>
            <person name="Li T."/>
            <person name="Hu X."/>
            <person name="Zhang T."/>
            <person name="Song X."/>
            <person name="Zhang H."/>
            <person name="Dai N."/>
            <person name="Sheng W."/>
            <person name="Hou X."/>
            <person name="Wei L."/>
        </authorList>
    </citation>
    <scope>NUCLEOTIDE SEQUENCE</scope>
    <source>
        <strain evidence="3">3651</strain>
        <tissue evidence="3">Leaf</tissue>
    </source>
</reference>
<dbReference type="PANTHER" id="PTHR20932:SF8">
    <property type="entry name" value="LD22649P"/>
    <property type="match status" value="1"/>
</dbReference>
<dbReference type="InterPro" id="IPR018392">
    <property type="entry name" value="LysM"/>
</dbReference>
<dbReference type="SUPFAM" id="SSF81383">
    <property type="entry name" value="F-box domain"/>
    <property type="match status" value="1"/>
</dbReference>
<name>A0AAE2CJP3_9LAMI</name>
<evidence type="ECO:0000259" key="2">
    <source>
        <dbReference type="PROSITE" id="PS51782"/>
    </source>
</evidence>
<dbReference type="SMART" id="SM00257">
    <property type="entry name" value="LysM"/>
    <property type="match status" value="1"/>
</dbReference>
<dbReference type="PROSITE" id="PS51782">
    <property type="entry name" value="LYSM"/>
    <property type="match status" value="1"/>
</dbReference>
<proteinExistence type="predicted"/>
<evidence type="ECO:0000313" key="3">
    <source>
        <dbReference type="EMBL" id="KAK4424656.1"/>
    </source>
</evidence>
<feature type="domain" description="LysM" evidence="2">
    <location>
        <begin position="125"/>
        <end position="169"/>
    </location>
</feature>
<dbReference type="SMART" id="SM00256">
    <property type="entry name" value="FBOX"/>
    <property type="match status" value="1"/>
</dbReference>
<dbReference type="Gene3D" id="1.20.1280.50">
    <property type="match status" value="1"/>
</dbReference>
<dbReference type="CDD" id="cd00118">
    <property type="entry name" value="LysM"/>
    <property type="match status" value="1"/>
</dbReference>
<organism evidence="3 4">
    <name type="scientific">Sesamum alatum</name>
    <dbReference type="NCBI Taxonomy" id="300844"/>
    <lineage>
        <taxon>Eukaryota</taxon>
        <taxon>Viridiplantae</taxon>
        <taxon>Streptophyta</taxon>
        <taxon>Embryophyta</taxon>
        <taxon>Tracheophyta</taxon>
        <taxon>Spermatophyta</taxon>
        <taxon>Magnoliopsida</taxon>
        <taxon>eudicotyledons</taxon>
        <taxon>Gunneridae</taxon>
        <taxon>Pentapetalae</taxon>
        <taxon>asterids</taxon>
        <taxon>lamiids</taxon>
        <taxon>Lamiales</taxon>
        <taxon>Pedaliaceae</taxon>
        <taxon>Sesamum</taxon>
    </lineage>
</organism>
<dbReference type="AlphaFoldDB" id="A0AAE2CJP3"/>
<feature type="region of interest" description="Disordered" evidence="1">
    <location>
        <begin position="350"/>
        <end position="371"/>
    </location>
</feature>
<comment type="caution">
    <text evidence="3">The sequence shown here is derived from an EMBL/GenBank/DDBJ whole genome shotgun (WGS) entry which is preliminary data.</text>
</comment>
<dbReference type="Proteomes" id="UP001293254">
    <property type="component" value="Unassembled WGS sequence"/>
</dbReference>
<accession>A0AAE2CJP3</accession>
<dbReference type="InterPro" id="IPR036047">
    <property type="entry name" value="F-box-like_dom_sf"/>
</dbReference>
<gene>
    <name evidence="3" type="ORF">Salat_1659200</name>
</gene>
<evidence type="ECO:0000256" key="1">
    <source>
        <dbReference type="SAM" id="MobiDB-lite"/>
    </source>
</evidence>
<dbReference type="PANTHER" id="PTHR20932">
    <property type="entry name" value="LYSM AND PUTATIVE PEPTIDOGLYCAN-BINDING DOMAIN-CONTAINING PROTEIN"/>
    <property type="match status" value="1"/>
</dbReference>
<dbReference type="InterPro" id="IPR036779">
    <property type="entry name" value="LysM_dom_sf"/>
</dbReference>
<dbReference type="Gene3D" id="3.10.350.10">
    <property type="entry name" value="LysM domain"/>
    <property type="match status" value="1"/>
</dbReference>
<dbReference type="InterPro" id="IPR001810">
    <property type="entry name" value="F-box_dom"/>
</dbReference>